<dbReference type="EC" id="3.5.2.14" evidence="3"/>
<proteinExistence type="predicted"/>
<dbReference type="InterPro" id="IPR045079">
    <property type="entry name" value="Oxoprolinase-like"/>
</dbReference>
<evidence type="ECO:0000313" key="4">
    <source>
        <dbReference type="Proteomes" id="UP000231701"/>
    </source>
</evidence>
<sequence length="666" mass="71319">MPALVITNSDSYNAAMFLGVDTGGTFTDFVLFDSSGLRFHKELSTPEDPSRAIELGIVNLGLNAGDLHLIHGSTVATNAILERKGVNTLFITNRGLEDVLTIGRQTREELYTLTPAAKADWIARRDCLGLSGRMDANGFEIEPVDIQDIEGLAEIIVQGGYRAVAVCQLFSFLNEFHEQQIAKALPEDVFISLSHQVLAEYREYERGATTYLNAYVGPLVQRYLKRLAYTLRPKHLFVMHSAGGVMAADSAGAQAVKLALSGPAGGLVAAEAIGRQLGEPNLLTFDMGGTSTDVALIQGKAAMTTESEIAGIPIGLPMLDIHTIGAGGGSLVWIDEAGLPQVGPESAGASPGPVCYGQGGTTPAVTDANLVLGRIPPMARMAGRMELDREAALAAFDAYGEPLGLSSEEAAHAVIRIAEEHMVGALRVVSVQRGHNPEDFSLLSFGGAGGLHACALAEKLGMSKVIFPLASGAFSALGMLAGRQQSEFSRSRRIAIDDVDAPSLLQAMFAELEQEAASGMQGLNLSYERRLDLRYVGQGFHLTVAMQDEMSGLIESFKTAHRCAYGHDLGRPIEIMTARVTAFVDRPELEFPQLSSSDKEIEPSGYSAVYGAGEVPHLQRSDLRPGCAFSGPALILEDTSTLWLPDGWRMQASVHGHLLLERYDEH</sequence>
<gene>
    <name evidence="3" type="ORF">Ga0123461_1431</name>
</gene>
<dbReference type="KEGG" id="maes:Ga0123461_1431"/>
<dbReference type="EMBL" id="CP018799">
    <property type="protein sequence ID" value="ATX79845.1"/>
    <property type="molecule type" value="Genomic_DNA"/>
</dbReference>
<dbReference type="PANTHER" id="PTHR11365:SF23">
    <property type="entry name" value="HYPOTHETICAL 5-OXOPROLINASE (EUROFUNG)-RELATED"/>
    <property type="match status" value="1"/>
</dbReference>
<dbReference type="GO" id="GO:0047423">
    <property type="term" value="F:N-methylhydantoinase (ATP-hydrolyzing) activity"/>
    <property type="evidence" value="ECO:0007669"/>
    <property type="project" value="UniProtKB-EC"/>
</dbReference>
<protein>
    <submittedName>
        <fullName evidence="3">N-methylhydantoinase A</fullName>
        <ecNumber evidence="3">3.5.2.14</ecNumber>
    </submittedName>
</protein>
<dbReference type="AlphaFoldDB" id="A0A2K8KY02"/>
<accession>A0A2K8KY02</accession>
<keyword evidence="4" id="KW-1185">Reference proteome</keyword>
<evidence type="ECO:0000259" key="2">
    <source>
        <dbReference type="Pfam" id="PF05378"/>
    </source>
</evidence>
<dbReference type="Proteomes" id="UP000231701">
    <property type="component" value="Chromosome"/>
</dbReference>
<organism evidence="3 4">
    <name type="scientific">Mariprofundus aestuarium</name>
    <dbReference type="NCBI Taxonomy" id="1921086"/>
    <lineage>
        <taxon>Bacteria</taxon>
        <taxon>Pseudomonadati</taxon>
        <taxon>Pseudomonadota</taxon>
        <taxon>Candidatius Mariprofundia</taxon>
        <taxon>Mariprofundales</taxon>
        <taxon>Mariprofundaceae</taxon>
        <taxon>Mariprofundus</taxon>
    </lineage>
</organism>
<dbReference type="PANTHER" id="PTHR11365">
    <property type="entry name" value="5-OXOPROLINASE RELATED"/>
    <property type="match status" value="1"/>
</dbReference>
<evidence type="ECO:0000313" key="3">
    <source>
        <dbReference type="EMBL" id="ATX79845.1"/>
    </source>
</evidence>
<dbReference type="GO" id="GO:0005829">
    <property type="term" value="C:cytosol"/>
    <property type="evidence" value="ECO:0007669"/>
    <property type="project" value="TreeGrafter"/>
</dbReference>
<evidence type="ECO:0000259" key="1">
    <source>
        <dbReference type="Pfam" id="PF01968"/>
    </source>
</evidence>
<feature type="domain" description="Hydantoinase A/oxoprolinase" evidence="1">
    <location>
        <begin position="206"/>
        <end position="484"/>
    </location>
</feature>
<dbReference type="InterPro" id="IPR002821">
    <property type="entry name" value="Hydantoinase_A"/>
</dbReference>
<dbReference type="Pfam" id="PF01968">
    <property type="entry name" value="Hydantoinase_A"/>
    <property type="match status" value="1"/>
</dbReference>
<name>A0A2K8KY02_MARES</name>
<dbReference type="InterPro" id="IPR043129">
    <property type="entry name" value="ATPase_NBD"/>
</dbReference>
<dbReference type="GO" id="GO:0017168">
    <property type="term" value="F:5-oxoprolinase (ATP-hydrolyzing) activity"/>
    <property type="evidence" value="ECO:0007669"/>
    <property type="project" value="TreeGrafter"/>
</dbReference>
<dbReference type="SUPFAM" id="SSF53067">
    <property type="entry name" value="Actin-like ATPase domain"/>
    <property type="match status" value="1"/>
</dbReference>
<dbReference type="InterPro" id="IPR008040">
    <property type="entry name" value="Hydant_A_N"/>
</dbReference>
<feature type="domain" description="Hydantoinase/oxoprolinase N-terminal" evidence="2">
    <location>
        <begin position="18"/>
        <end position="186"/>
    </location>
</feature>
<reference evidence="3 4" key="1">
    <citation type="submission" date="2016-12" db="EMBL/GenBank/DDBJ databases">
        <title>Isolation and genomic insights into novel planktonic Zetaproteobacteria from stratified waters of the Chesapeake Bay.</title>
        <authorList>
            <person name="McAllister S.M."/>
            <person name="Kato S."/>
            <person name="Chan C.S."/>
            <person name="Chiu B.K."/>
            <person name="Field E.K."/>
        </authorList>
    </citation>
    <scope>NUCLEOTIDE SEQUENCE [LARGE SCALE GENOMIC DNA]</scope>
    <source>
        <strain evidence="3 4">CP-5</strain>
    </source>
</reference>
<keyword evidence="3" id="KW-0378">Hydrolase</keyword>
<dbReference type="Pfam" id="PF05378">
    <property type="entry name" value="Hydant_A_N"/>
    <property type="match status" value="1"/>
</dbReference>
<dbReference type="GO" id="GO:0006749">
    <property type="term" value="P:glutathione metabolic process"/>
    <property type="evidence" value="ECO:0007669"/>
    <property type="project" value="TreeGrafter"/>
</dbReference>